<keyword evidence="1" id="KW-0472">Membrane</keyword>
<reference evidence="2 3" key="1">
    <citation type="submission" date="2018-02" db="EMBL/GenBank/DDBJ databases">
        <title>Complete genome of the streamlined marine actinobacterium Pontimonas salivibrio CL-TW6 adapted to coastal planktonic lifestype.</title>
        <authorList>
            <person name="Cho B.C."/>
            <person name="Hardies S.C."/>
            <person name="Jang G.I."/>
            <person name="Hwang C.Y."/>
        </authorList>
    </citation>
    <scope>NUCLEOTIDE SEQUENCE [LARGE SCALE GENOMIC DNA]</scope>
    <source>
        <strain evidence="2 3">CL-TW6</strain>
    </source>
</reference>
<feature type="transmembrane region" description="Helical" evidence="1">
    <location>
        <begin position="176"/>
        <end position="195"/>
    </location>
</feature>
<accession>A0A2L2BNP6</accession>
<keyword evidence="3" id="KW-1185">Reference proteome</keyword>
<dbReference type="Pfam" id="PF05982">
    <property type="entry name" value="Sbt_1"/>
    <property type="match status" value="1"/>
</dbReference>
<dbReference type="InterPro" id="IPR010293">
    <property type="entry name" value="Sbt_1"/>
</dbReference>
<feature type="transmembrane region" description="Helical" evidence="1">
    <location>
        <begin position="294"/>
        <end position="318"/>
    </location>
</feature>
<protein>
    <submittedName>
        <fullName evidence="2">Na+-dependent bicarbonate transporter</fullName>
    </submittedName>
</protein>
<sequence>METTSVVELAIANLLSPPVLAFALGLLAVAIKSDLRLPEPVYQAISIYLLLGIGIKGGVALRDSSLQEIWLPIVVTLILGVLIPLGAYVVSSWFTRLDAINRGALAAHYGSTSLVTFTAALVFIESSGQFAEGYLVTLLAILEVPGIIVGLLLASRARKGGIAWGESLQEVLSGKSIVLLVGGLAIGAAAGSVGFATIEPFFGGLFTGVLTLFLLELGIVAGRRLPDVKKTGWGLVAFGTLFPLVAGLAGVAGGLAAGLSVGGAALLGVLSASSSYIAAPTAVRLALPEASPGIYLTASLGITFPFNLIAGIPLYYWYAETLGGLIGWN</sequence>
<dbReference type="OrthoDB" id="345121at2"/>
<evidence type="ECO:0000313" key="2">
    <source>
        <dbReference type="EMBL" id="AVG23267.1"/>
    </source>
</evidence>
<dbReference type="PANTHER" id="PTHR40400">
    <property type="entry name" value="SLR1512 PROTEIN"/>
    <property type="match status" value="1"/>
</dbReference>
<keyword evidence="1" id="KW-1133">Transmembrane helix</keyword>
<dbReference type="EMBL" id="CP026923">
    <property type="protein sequence ID" value="AVG23267.1"/>
    <property type="molecule type" value="Genomic_DNA"/>
</dbReference>
<dbReference type="PANTHER" id="PTHR40400:SF1">
    <property type="entry name" value="SLR1512 PROTEIN"/>
    <property type="match status" value="1"/>
</dbReference>
<feature type="transmembrane region" description="Helical" evidence="1">
    <location>
        <begin position="6"/>
        <end position="29"/>
    </location>
</feature>
<evidence type="ECO:0000256" key="1">
    <source>
        <dbReference type="SAM" id="Phobius"/>
    </source>
</evidence>
<proteinExistence type="predicted"/>
<dbReference type="KEGG" id="psai:C3B54_11269"/>
<name>A0A2L2BNP6_9MICO</name>
<feature type="transmembrane region" description="Helical" evidence="1">
    <location>
        <begin position="73"/>
        <end position="94"/>
    </location>
</feature>
<organism evidence="2 3">
    <name type="scientific">Pontimonas salivibrio</name>
    <dbReference type="NCBI Taxonomy" id="1159327"/>
    <lineage>
        <taxon>Bacteria</taxon>
        <taxon>Bacillati</taxon>
        <taxon>Actinomycetota</taxon>
        <taxon>Actinomycetes</taxon>
        <taxon>Micrococcales</taxon>
        <taxon>Microbacteriaceae</taxon>
        <taxon>Pontimonas</taxon>
    </lineage>
</organism>
<feature type="transmembrane region" description="Helical" evidence="1">
    <location>
        <begin position="233"/>
        <end position="259"/>
    </location>
</feature>
<gene>
    <name evidence="2" type="ORF">C3B54_11269</name>
</gene>
<feature type="transmembrane region" description="Helical" evidence="1">
    <location>
        <begin position="201"/>
        <end position="221"/>
    </location>
</feature>
<feature type="transmembrane region" description="Helical" evidence="1">
    <location>
        <begin position="265"/>
        <end position="287"/>
    </location>
</feature>
<dbReference type="AlphaFoldDB" id="A0A2L2BNP6"/>
<feature type="transmembrane region" description="Helical" evidence="1">
    <location>
        <begin position="136"/>
        <end position="155"/>
    </location>
</feature>
<keyword evidence="1" id="KW-0812">Transmembrane</keyword>
<dbReference type="RefSeq" id="WP_104912903.1">
    <property type="nucleotide sequence ID" value="NZ_CP026923.1"/>
</dbReference>
<evidence type="ECO:0000313" key="3">
    <source>
        <dbReference type="Proteomes" id="UP000243077"/>
    </source>
</evidence>
<feature type="transmembrane region" description="Helical" evidence="1">
    <location>
        <begin position="106"/>
        <end position="124"/>
    </location>
</feature>
<dbReference type="Proteomes" id="UP000243077">
    <property type="component" value="Chromosome"/>
</dbReference>